<keyword evidence="3" id="KW-1185">Reference proteome</keyword>
<gene>
    <name evidence="2" type="ORF">O7A05_02920</name>
</gene>
<sequence>MSRYRKIDVRIWNDAKFASLDDKGKLAFFMLLTHPAMTPLGAMRATPSGLAEELGWSTEDFREAFAKICGKGMAKHDERVHLIALPNFIKYNPPVSPNVVKAWEVSLDMLPECDLKNEVIQIGKAFAEGMSKGFGKALPKAFLKGQPKSIGIQEQEQEQEKEQDIKDGREEEELASTHARETFTDELPLDPPETVEAARIWLTGQGIPNGDRLERAVYRAMRGKLLRSDIEVLKAAAA</sequence>
<evidence type="ECO:0000313" key="2">
    <source>
        <dbReference type="EMBL" id="MEI9401147.1"/>
    </source>
</evidence>
<feature type="compositionally biased region" description="Basic and acidic residues" evidence="1">
    <location>
        <begin position="158"/>
        <end position="169"/>
    </location>
</feature>
<evidence type="ECO:0000313" key="3">
    <source>
        <dbReference type="Proteomes" id="UP001366503"/>
    </source>
</evidence>
<reference evidence="2 3" key="1">
    <citation type="submission" date="2022-12" db="EMBL/GenBank/DDBJ databases">
        <authorList>
            <person name="Muema E."/>
        </authorList>
    </citation>
    <scope>NUCLEOTIDE SEQUENCE [LARGE SCALE GENOMIC DNA]</scope>
    <source>
        <strain evidence="3">1330</strain>
    </source>
</reference>
<feature type="region of interest" description="Disordered" evidence="1">
    <location>
        <begin position="148"/>
        <end position="189"/>
    </location>
</feature>
<name>A0ABU8K688_9HYPH</name>
<organism evidence="2 3">
    <name type="scientific">Mesorhizobium argentiipisi</name>
    <dbReference type="NCBI Taxonomy" id="3015175"/>
    <lineage>
        <taxon>Bacteria</taxon>
        <taxon>Pseudomonadati</taxon>
        <taxon>Pseudomonadota</taxon>
        <taxon>Alphaproteobacteria</taxon>
        <taxon>Hyphomicrobiales</taxon>
        <taxon>Phyllobacteriaceae</taxon>
        <taxon>Mesorhizobium</taxon>
    </lineage>
</organism>
<evidence type="ECO:0000256" key="1">
    <source>
        <dbReference type="SAM" id="MobiDB-lite"/>
    </source>
</evidence>
<proteinExistence type="predicted"/>
<dbReference type="Proteomes" id="UP001366503">
    <property type="component" value="Unassembled WGS sequence"/>
</dbReference>
<protein>
    <submittedName>
        <fullName evidence="2">Uncharacterized protein</fullName>
    </submittedName>
</protein>
<dbReference type="RefSeq" id="WP_337091453.1">
    <property type="nucleotide sequence ID" value="NZ_JAPYKO010000002.1"/>
</dbReference>
<dbReference type="EMBL" id="JAPYKO010000002">
    <property type="protein sequence ID" value="MEI9401147.1"/>
    <property type="molecule type" value="Genomic_DNA"/>
</dbReference>
<comment type="caution">
    <text evidence="2">The sequence shown here is derived from an EMBL/GenBank/DDBJ whole genome shotgun (WGS) entry which is preliminary data.</text>
</comment>
<accession>A0ABU8K688</accession>